<keyword evidence="3" id="KW-1185">Reference proteome</keyword>
<evidence type="ECO:0000259" key="2">
    <source>
        <dbReference type="PROSITE" id="PS50954"/>
    </source>
</evidence>
<evidence type="ECO:0000256" key="1">
    <source>
        <dbReference type="SAM" id="MobiDB-lite"/>
    </source>
</evidence>
<feature type="compositionally biased region" description="Basic and acidic residues" evidence="1">
    <location>
        <begin position="226"/>
        <end position="242"/>
    </location>
</feature>
<dbReference type="SMART" id="SM00540">
    <property type="entry name" value="LEM"/>
    <property type="match status" value="1"/>
</dbReference>
<dbReference type="OrthoDB" id="7863506at2759"/>
<feature type="region of interest" description="Disordered" evidence="1">
    <location>
        <begin position="208"/>
        <end position="292"/>
    </location>
</feature>
<sequence length="491" mass="57126">MLQSSALPGRPQRPIYQEVRQLSDAQLSIMCQSYSIFPGPISPHNRRQAERQLHIALIKERARFRARHQFAEECRLQYSGDPNFRPNPPPPQQHYDSRVALPPPAVPTLNYWPKPNTLNLRSNPPPSSSFRYRQQLQEPVLEPQRYMTWQEQSRMHKQAERKRFHKPPEANAAAEGADTSFLGFQLPFSLDTVREITTKIGETLKRFQGAGESQATTRFEGGSIKNQEKCQERSHDERRRSEVVACQKQHQSTYQATTEDDPSNDASEGEYQADESEGEDPEISEEDFNYDCEERDRDTLFDRWEGERQQQAYAQPQPFDFQELKTLAVAQAQTDLVERSSSVSTATTYHDFFSQEPLQRVAGNFWGWWRRRTTAGDERIPVAEQTREREHKHEREVKSIHYLRETADDGVMEIMHRVDLRDDSEEEDLVVLPECTLTSQPSPRTYARLYISIFRLLLCDRDAKLDPEKLRCAFLGCCVVFGIYMGYRTMR</sequence>
<feature type="compositionally biased region" description="Polar residues" evidence="1">
    <location>
        <begin position="248"/>
        <end position="257"/>
    </location>
</feature>
<accession>A0A6P4IWG0</accession>
<evidence type="ECO:0000313" key="3">
    <source>
        <dbReference type="Proteomes" id="UP001652661"/>
    </source>
</evidence>
<dbReference type="AlphaFoldDB" id="A0A6P4IWG0"/>
<reference evidence="4 5" key="1">
    <citation type="submission" date="2025-04" db="UniProtKB">
        <authorList>
            <consortium name="RefSeq"/>
        </authorList>
    </citation>
    <scope>IDENTIFICATION</scope>
    <source>
        <strain evidence="3">14028-0561.14</strain>
    </source>
</reference>
<proteinExistence type="predicted"/>
<gene>
    <name evidence="4 5" type="primary">LOC108082116</name>
</gene>
<organism evidence="3 5">
    <name type="scientific">Drosophila kikkawai</name>
    <name type="common">Fruit fly</name>
    <dbReference type="NCBI Taxonomy" id="30033"/>
    <lineage>
        <taxon>Eukaryota</taxon>
        <taxon>Metazoa</taxon>
        <taxon>Ecdysozoa</taxon>
        <taxon>Arthropoda</taxon>
        <taxon>Hexapoda</taxon>
        <taxon>Insecta</taxon>
        <taxon>Pterygota</taxon>
        <taxon>Neoptera</taxon>
        <taxon>Endopterygota</taxon>
        <taxon>Diptera</taxon>
        <taxon>Brachycera</taxon>
        <taxon>Muscomorpha</taxon>
        <taxon>Ephydroidea</taxon>
        <taxon>Drosophilidae</taxon>
        <taxon>Drosophila</taxon>
        <taxon>Sophophora</taxon>
    </lineage>
</organism>
<feature type="compositionally biased region" description="Acidic residues" evidence="1">
    <location>
        <begin position="258"/>
        <end position="291"/>
    </location>
</feature>
<evidence type="ECO:0000313" key="4">
    <source>
        <dbReference type="RefSeq" id="XP_017032904.1"/>
    </source>
</evidence>
<dbReference type="OMA" id="WRYASRG"/>
<dbReference type="PROSITE" id="PS50954">
    <property type="entry name" value="LEM"/>
    <property type="match status" value="1"/>
</dbReference>
<feature type="domain" description="LEM" evidence="2">
    <location>
        <begin position="16"/>
        <end position="60"/>
    </location>
</feature>
<dbReference type="InterPro" id="IPR003887">
    <property type="entry name" value="LEM_dom"/>
</dbReference>
<name>A0A6P4IWG0_DROKI</name>
<dbReference type="GeneID" id="108082116"/>
<feature type="region of interest" description="Disordered" evidence="1">
    <location>
        <begin position="157"/>
        <end position="176"/>
    </location>
</feature>
<protein>
    <submittedName>
        <fullName evidence="4 5">Uncharacterized protein LOC108082116</fullName>
    </submittedName>
</protein>
<reference evidence="3" key="2">
    <citation type="submission" date="2025-05" db="UniProtKB">
        <authorList>
            <consortium name="RefSeq"/>
        </authorList>
    </citation>
    <scope>NUCLEOTIDE SEQUENCE [LARGE SCALE GENOMIC DNA]</scope>
    <source>
        <strain evidence="3">14028-0561.14</strain>
    </source>
</reference>
<feature type="region of interest" description="Disordered" evidence="1">
    <location>
        <begin position="78"/>
        <end position="97"/>
    </location>
</feature>
<dbReference type="Proteomes" id="UP001652661">
    <property type="component" value="Chromosome 2L"/>
</dbReference>
<evidence type="ECO:0000313" key="5">
    <source>
        <dbReference type="RefSeq" id="XP_017032905.1"/>
    </source>
</evidence>
<dbReference type="RefSeq" id="XP_017032904.1">
    <property type="nucleotide sequence ID" value="XM_017177415.1"/>
</dbReference>
<dbReference type="RefSeq" id="XP_017032905.1">
    <property type="nucleotide sequence ID" value="XM_017177416.1"/>
</dbReference>